<dbReference type="Proteomes" id="UP000578531">
    <property type="component" value="Unassembled WGS sequence"/>
</dbReference>
<dbReference type="RefSeq" id="XP_037158643.1">
    <property type="nucleotide sequence ID" value="XM_037314478.1"/>
</dbReference>
<feature type="chain" id="PRO_5034517569" evidence="1">
    <location>
        <begin position="23"/>
        <end position="154"/>
    </location>
</feature>
<accession>A0A8H6CMS7</accession>
<keyword evidence="3" id="KW-1185">Reference proteome</keyword>
<name>A0A8H6CMS7_9LECA</name>
<reference evidence="2 3" key="1">
    <citation type="journal article" date="2020" name="Genomics">
        <title>Complete, high-quality genomes from long-read metagenomic sequencing of two wolf lichen thalli reveals enigmatic genome architecture.</title>
        <authorList>
            <person name="McKenzie S.K."/>
            <person name="Walston R.F."/>
            <person name="Allen J.L."/>
        </authorList>
    </citation>
    <scope>NUCLEOTIDE SEQUENCE [LARGE SCALE GENOMIC DNA]</scope>
    <source>
        <strain evidence="2">WasteWater2</strain>
    </source>
</reference>
<dbReference type="OrthoDB" id="10424437at2759"/>
<gene>
    <name evidence="2" type="ORF">HO173_012643</name>
</gene>
<comment type="caution">
    <text evidence="2">The sequence shown here is derived from an EMBL/GenBank/DDBJ whole genome shotgun (WGS) entry which is preliminary data.</text>
</comment>
<sequence length="154" mass="16930">MHLVGVFVLAVLLANEPQSLIAATTTNAFPDPYDRNIESIGLTIEFYGYRGSISPFGLSDCISAASNDVVRHLLESEAPMNMEAPSYSYLDSGVNLFLIPNDSLTWHMWAFVPGWIQEFVTENEFKGTQFVLLWEGFGPVGFGQLVNTSTGTLS</sequence>
<organism evidence="2 3">
    <name type="scientific">Letharia columbiana</name>
    <dbReference type="NCBI Taxonomy" id="112416"/>
    <lineage>
        <taxon>Eukaryota</taxon>
        <taxon>Fungi</taxon>
        <taxon>Dikarya</taxon>
        <taxon>Ascomycota</taxon>
        <taxon>Pezizomycotina</taxon>
        <taxon>Lecanoromycetes</taxon>
        <taxon>OSLEUM clade</taxon>
        <taxon>Lecanoromycetidae</taxon>
        <taxon>Lecanorales</taxon>
        <taxon>Lecanorineae</taxon>
        <taxon>Parmeliaceae</taxon>
        <taxon>Letharia</taxon>
    </lineage>
</organism>
<evidence type="ECO:0000256" key="1">
    <source>
        <dbReference type="SAM" id="SignalP"/>
    </source>
</evidence>
<keyword evidence="1" id="KW-0732">Signal</keyword>
<proteinExistence type="predicted"/>
<evidence type="ECO:0000313" key="2">
    <source>
        <dbReference type="EMBL" id="KAF6225976.1"/>
    </source>
</evidence>
<dbReference type="GeneID" id="59294277"/>
<dbReference type="EMBL" id="JACCJC010000097">
    <property type="protein sequence ID" value="KAF6225976.1"/>
    <property type="molecule type" value="Genomic_DNA"/>
</dbReference>
<evidence type="ECO:0000313" key="3">
    <source>
        <dbReference type="Proteomes" id="UP000578531"/>
    </source>
</evidence>
<feature type="signal peptide" evidence="1">
    <location>
        <begin position="1"/>
        <end position="22"/>
    </location>
</feature>
<protein>
    <submittedName>
        <fullName evidence="2">Uncharacterized protein</fullName>
    </submittedName>
</protein>
<dbReference type="AlphaFoldDB" id="A0A8H6CMS7"/>